<dbReference type="InterPro" id="IPR001810">
    <property type="entry name" value="F-box_dom"/>
</dbReference>
<dbReference type="InterPro" id="IPR006527">
    <property type="entry name" value="F-box-assoc_dom_typ1"/>
</dbReference>
<organism evidence="2 3">
    <name type="scientific">Solanum verrucosum</name>
    <dbReference type="NCBI Taxonomy" id="315347"/>
    <lineage>
        <taxon>Eukaryota</taxon>
        <taxon>Viridiplantae</taxon>
        <taxon>Streptophyta</taxon>
        <taxon>Embryophyta</taxon>
        <taxon>Tracheophyta</taxon>
        <taxon>Spermatophyta</taxon>
        <taxon>Magnoliopsida</taxon>
        <taxon>eudicotyledons</taxon>
        <taxon>Gunneridae</taxon>
        <taxon>Pentapetalae</taxon>
        <taxon>asterids</taxon>
        <taxon>lamiids</taxon>
        <taxon>Solanales</taxon>
        <taxon>Solanaceae</taxon>
        <taxon>Solanoideae</taxon>
        <taxon>Solaneae</taxon>
        <taxon>Solanum</taxon>
    </lineage>
</organism>
<dbReference type="SUPFAM" id="SSF81383">
    <property type="entry name" value="F-box domain"/>
    <property type="match status" value="1"/>
</dbReference>
<dbReference type="InterPro" id="IPR050796">
    <property type="entry name" value="SCF_F-box_component"/>
</dbReference>
<dbReference type="EMBL" id="CP133620">
    <property type="protein sequence ID" value="WMV48228.1"/>
    <property type="molecule type" value="Genomic_DNA"/>
</dbReference>
<evidence type="ECO:0000259" key="1">
    <source>
        <dbReference type="PROSITE" id="PS50181"/>
    </source>
</evidence>
<keyword evidence="3" id="KW-1185">Reference proteome</keyword>
<dbReference type="InterPro" id="IPR036047">
    <property type="entry name" value="F-box-like_dom_sf"/>
</dbReference>
<dbReference type="Pfam" id="PF07734">
    <property type="entry name" value="FBA_1"/>
    <property type="match status" value="1"/>
</dbReference>
<evidence type="ECO:0000313" key="2">
    <source>
        <dbReference type="EMBL" id="WMV48228.1"/>
    </source>
</evidence>
<evidence type="ECO:0000313" key="3">
    <source>
        <dbReference type="Proteomes" id="UP001234989"/>
    </source>
</evidence>
<dbReference type="AlphaFoldDB" id="A0AAF0ZSI2"/>
<reference evidence="2" key="1">
    <citation type="submission" date="2023-08" db="EMBL/GenBank/DDBJ databases">
        <title>A de novo genome assembly of Solanum verrucosum Schlechtendal, a Mexican diploid species geographically isolated from the other diploid A-genome species in potato relatives.</title>
        <authorList>
            <person name="Hosaka K."/>
        </authorList>
    </citation>
    <scope>NUCLEOTIDE SEQUENCE</scope>
    <source>
        <tissue evidence="2">Young leaves</tissue>
    </source>
</reference>
<dbReference type="PROSITE" id="PS50181">
    <property type="entry name" value="FBOX"/>
    <property type="match status" value="1"/>
</dbReference>
<feature type="domain" description="F-box" evidence="1">
    <location>
        <begin position="5"/>
        <end position="51"/>
    </location>
</feature>
<dbReference type="SMART" id="SM00256">
    <property type="entry name" value="FBOX"/>
    <property type="match status" value="1"/>
</dbReference>
<dbReference type="NCBIfam" id="TIGR01640">
    <property type="entry name" value="F_box_assoc_1"/>
    <property type="match status" value="1"/>
</dbReference>
<sequence length="390" mass="45442">MQDSNSTFANLPSELITEIFLRLPVKSLLQYKSVSKYWFDLISSPKFIKSHFSLSNTNKENTHHRLMVRIFGPRNNHLMDCSFRSLLYDFVIETSDLNIPIKEPYEFYHILGSVNGLIFLTYLVDDIKRDLFLWNPSIRKYMKLPSYETGVKDVIHYQYGFIYDEFHDDYKVLVILFNVGLILVEVKIYSLMSNSWTSVDNSCPPSGLSSNICGKFVNGKFHWATTPFGFEYNPMNRDRNIISFDLADEKWGKVENPSYGEGDMVPRLQMLGSNLSIFCYNKEKYVSIWVMKEYGVKESWTKMFIINCVDNPYVCNLPYFTSNKGEILVVFAQRFKIYNSKDVSFSPKVINFDHILENVEIYVENVEMYVESLVSPFPSEEGRTSDATKI</sequence>
<gene>
    <name evidence="2" type="ORF">MTR67_041613</name>
</gene>
<protein>
    <recommendedName>
        <fullName evidence="1">F-box domain-containing protein</fullName>
    </recommendedName>
</protein>
<dbReference type="PANTHER" id="PTHR31672:SF13">
    <property type="entry name" value="F-BOX PROTEIN CPR30-LIKE"/>
    <property type="match status" value="1"/>
</dbReference>
<accession>A0AAF0ZSI2</accession>
<dbReference type="Pfam" id="PF00646">
    <property type="entry name" value="F-box"/>
    <property type="match status" value="1"/>
</dbReference>
<dbReference type="InterPro" id="IPR017451">
    <property type="entry name" value="F-box-assoc_interact_dom"/>
</dbReference>
<dbReference type="CDD" id="cd22157">
    <property type="entry name" value="F-box_AtFBW1-like"/>
    <property type="match status" value="1"/>
</dbReference>
<dbReference type="Gene3D" id="1.20.1280.50">
    <property type="match status" value="1"/>
</dbReference>
<proteinExistence type="predicted"/>
<dbReference type="Proteomes" id="UP001234989">
    <property type="component" value="Chromosome 9"/>
</dbReference>
<dbReference type="PANTHER" id="PTHR31672">
    <property type="entry name" value="BNACNNG10540D PROTEIN"/>
    <property type="match status" value="1"/>
</dbReference>
<name>A0AAF0ZSI2_SOLVR</name>